<dbReference type="InterPro" id="IPR023393">
    <property type="entry name" value="START-like_dom_sf"/>
</dbReference>
<dbReference type="InterPro" id="IPR019587">
    <property type="entry name" value="Polyketide_cyclase/dehydratase"/>
</dbReference>
<dbReference type="Pfam" id="PF10604">
    <property type="entry name" value="Polyketide_cyc2"/>
    <property type="match status" value="1"/>
</dbReference>
<dbReference type="PANTHER" id="PTHR36166:SF1">
    <property type="entry name" value="SRPBCC DOMAIN-CONTAINING PROTEIN"/>
    <property type="match status" value="1"/>
</dbReference>
<gene>
    <name evidence="1" type="ORF">ACFQJC_04120</name>
</gene>
<name>A0ABD5ZCQ4_9EURY</name>
<dbReference type="Proteomes" id="UP001596481">
    <property type="component" value="Unassembled WGS sequence"/>
</dbReference>
<comment type="caution">
    <text evidence="1">The sequence shown here is derived from an EMBL/GenBank/DDBJ whole genome shotgun (WGS) entry which is preliminary data.</text>
</comment>
<dbReference type="EMBL" id="JBHTAA010000001">
    <property type="protein sequence ID" value="MFC7202688.1"/>
    <property type="molecule type" value="Genomic_DNA"/>
</dbReference>
<organism evidence="1 2">
    <name type="scientific">Haloferax namakaokahaiae</name>
    <dbReference type="NCBI Taxonomy" id="1748331"/>
    <lineage>
        <taxon>Archaea</taxon>
        <taxon>Methanobacteriati</taxon>
        <taxon>Methanobacteriota</taxon>
        <taxon>Stenosarchaea group</taxon>
        <taxon>Halobacteria</taxon>
        <taxon>Halobacteriales</taxon>
        <taxon>Haloferacaceae</taxon>
        <taxon>Haloferax</taxon>
    </lineage>
</organism>
<dbReference type="Gene3D" id="3.30.530.20">
    <property type="match status" value="1"/>
</dbReference>
<dbReference type="CDD" id="cd07822">
    <property type="entry name" value="SRPBCC_4"/>
    <property type="match status" value="1"/>
</dbReference>
<sequence length="148" mass="16687">MPEIRTERMINAPPAVVWAVLTDFSSYPAWNPHLVKVTSEDDLRVGSKLKLDIRREGVKDRSMTVTVTELIPGRKLEWVGTLVSPLVFTGRHTFELEPFAGDRTRFLNYETSRGVLDSLVTTADPERDYESMNEALKWHAETATAAPA</sequence>
<reference evidence="1 2" key="1">
    <citation type="journal article" date="2019" name="Int. J. Syst. Evol. Microbiol.">
        <title>The Global Catalogue of Microorganisms (GCM) 10K type strain sequencing project: providing services to taxonomists for standard genome sequencing and annotation.</title>
        <authorList>
            <consortium name="The Broad Institute Genomics Platform"/>
            <consortium name="The Broad Institute Genome Sequencing Center for Infectious Disease"/>
            <person name="Wu L."/>
            <person name="Ma J."/>
        </authorList>
    </citation>
    <scope>NUCLEOTIDE SEQUENCE [LARGE SCALE GENOMIC DNA]</scope>
    <source>
        <strain evidence="1 2">DSM 29988</strain>
    </source>
</reference>
<dbReference type="RefSeq" id="WP_390221983.1">
    <property type="nucleotide sequence ID" value="NZ_JBHTAA010000001.1"/>
</dbReference>
<keyword evidence="2" id="KW-1185">Reference proteome</keyword>
<accession>A0ABD5ZCQ4</accession>
<protein>
    <submittedName>
        <fullName evidence="1">SRPBCC domain-containing protein</fullName>
    </submittedName>
</protein>
<evidence type="ECO:0000313" key="1">
    <source>
        <dbReference type="EMBL" id="MFC7202688.1"/>
    </source>
</evidence>
<dbReference type="PANTHER" id="PTHR36166">
    <property type="entry name" value="CHROMOSOME 9, WHOLE GENOME SHOTGUN SEQUENCE"/>
    <property type="match status" value="1"/>
</dbReference>
<evidence type="ECO:0000313" key="2">
    <source>
        <dbReference type="Proteomes" id="UP001596481"/>
    </source>
</evidence>
<proteinExistence type="predicted"/>
<dbReference type="SUPFAM" id="SSF55961">
    <property type="entry name" value="Bet v1-like"/>
    <property type="match status" value="1"/>
</dbReference>
<dbReference type="AlphaFoldDB" id="A0ABD5ZCQ4"/>